<dbReference type="EMBL" id="SMOL01000401">
    <property type="protein sequence ID" value="KAB2617955.1"/>
    <property type="molecule type" value="Genomic_DNA"/>
</dbReference>
<comment type="caution">
    <text evidence="1">The sequence shown here is derived from an EMBL/GenBank/DDBJ whole genome shotgun (WGS) entry which is preliminary data.</text>
</comment>
<proteinExistence type="predicted"/>
<name>A0A5N5GQT2_9ROSA</name>
<sequence length="92" mass="10381">MTHLTQKPTLLYTSHSLNPHLLGGFGLQVVGAEEEVEDGCTRGVVFFLFFSSFGLRVGLGLGGWEDGCAKEDVEDTWEWFWIWVATRDNEWG</sequence>
<dbReference type="Proteomes" id="UP000327157">
    <property type="component" value="Chromosome 15"/>
</dbReference>
<reference evidence="2" key="2">
    <citation type="submission" date="2019-10" db="EMBL/GenBank/DDBJ databases">
        <title>A de novo genome assembly of a pear dwarfing rootstock.</title>
        <authorList>
            <person name="Wang F."/>
            <person name="Wang J."/>
            <person name="Li S."/>
            <person name="Zhang Y."/>
            <person name="Fang M."/>
            <person name="Ma L."/>
            <person name="Zhao Y."/>
            <person name="Jiang S."/>
        </authorList>
    </citation>
    <scope>NUCLEOTIDE SEQUENCE [LARGE SCALE GENOMIC DNA]</scope>
</reference>
<dbReference type="OrthoDB" id="10623307at2759"/>
<evidence type="ECO:0000313" key="1">
    <source>
        <dbReference type="EMBL" id="KAB2617955.1"/>
    </source>
</evidence>
<dbReference type="AlphaFoldDB" id="A0A5N5GQT2"/>
<accession>A0A5N5GQT2</accession>
<reference evidence="1 2" key="1">
    <citation type="submission" date="2019-09" db="EMBL/GenBank/DDBJ databases">
        <authorList>
            <person name="Ou C."/>
        </authorList>
    </citation>
    <scope>NUCLEOTIDE SEQUENCE [LARGE SCALE GENOMIC DNA]</scope>
    <source>
        <strain evidence="1">S2</strain>
        <tissue evidence="1">Leaf</tissue>
    </source>
</reference>
<gene>
    <name evidence="1" type="ORF">D8674_013824</name>
</gene>
<evidence type="ECO:0000313" key="2">
    <source>
        <dbReference type="Proteomes" id="UP000327157"/>
    </source>
</evidence>
<organism evidence="1 2">
    <name type="scientific">Pyrus ussuriensis x Pyrus communis</name>
    <dbReference type="NCBI Taxonomy" id="2448454"/>
    <lineage>
        <taxon>Eukaryota</taxon>
        <taxon>Viridiplantae</taxon>
        <taxon>Streptophyta</taxon>
        <taxon>Embryophyta</taxon>
        <taxon>Tracheophyta</taxon>
        <taxon>Spermatophyta</taxon>
        <taxon>Magnoliopsida</taxon>
        <taxon>eudicotyledons</taxon>
        <taxon>Gunneridae</taxon>
        <taxon>Pentapetalae</taxon>
        <taxon>rosids</taxon>
        <taxon>fabids</taxon>
        <taxon>Rosales</taxon>
        <taxon>Rosaceae</taxon>
        <taxon>Amygdaloideae</taxon>
        <taxon>Maleae</taxon>
        <taxon>Pyrus</taxon>
    </lineage>
</organism>
<keyword evidence="2" id="KW-1185">Reference proteome</keyword>
<reference evidence="1 2" key="3">
    <citation type="submission" date="2019-11" db="EMBL/GenBank/DDBJ databases">
        <title>A de novo genome assembly of a pear dwarfing rootstock.</title>
        <authorList>
            <person name="Wang F."/>
            <person name="Wang J."/>
            <person name="Li S."/>
            <person name="Zhang Y."/>
            <person name="Fang M."/>
            <person name="Ma L."/>
            <person name="Zhao Y."/>
            <person name="Jiang S."/>
        </authorList>
    </citation>
    <scope>NUCLEOTIDE SEQUENCE [LARGE SCALE GENOMIC DNA]</scope>
    <source>
        <strain evidence="1">S2</strain>
        <tissue evidence="1">Leaf</tissue>
    </source>
</reference>
<protein>
    <submittedName>
        <fullName evidence="1">Uncharacterized protein</fullName>
    </submittedName>
</protein>